<dbReference type="FunFam" id="2.160.10.10:FF:000007">
    <property type="entry name" value="Serine acetyltransferase"/>
    <property type="match status" value="1"/>
</dbReference>
<evidence type="ECO:0000256" key="10">
    <source>
        <dbReference type="ARBA" id="ARBA00049486"/>
    </source>
</evidence>
<reference evidence="12 13" key="1">
    <citation type="submission" date="2015-10" db="EMBL/GenBank/DDBJ databases">
        <title>Erysipelothrix larvae sp. LV19 isolated from the larval gut of the rhinoceros beetle, Trypoxylus dichotomus.</title>
        <authorList>
            <person name="Lim S."/>
            <person name="Kim B.-C."/>
        </authorList>
    </citation>
    <scope>NUCLEOTIDE SEQUENCE [LARGE SCALE GENOMIC DNA]</scope>
    <source>
        <strain evidence="12 13">LV19</strain>
    </source>
</reference>
<dbReference type="InterPro" id="IPR018357">
    <property type="entry name" value="Hexapep_transf_CS"/>
</dbReference>
<sequence length="170" mass="18619">MKWIETARAYKKMDPAARSILEIILLYPGYHASGYYRVAHFFYTHKMFFIARFVSHVGRFFTQIEIHPGATIGRRFVIDHGAGVVIGETAIVGDDVFMYHQVTLGSKSHHDEGKRHPTIGNHVVIGAGAIVLGDIVIGDHAVIGANSVVTKSVEPGCVVAGNPAKLLKRN</sequence>
<dbReference type="RefSeq" id="WP_067633804.1">
    <property type="nucleotide sequence ID" value="NZ_CP013213.1"/>
</dbReference>
<evidence type="ECO:0000256" key="11">
    <source>
        <dbReference type="PIRNR" id="PIRNR000441"/>
    </source>
</evidence>
<comment type="similarity">
    <text evidence="2 11">Belongs to the transferase hexapeptide repeat family.</text>
</comment>
<evidence type="ECO:0000256" key="5">
    <source>
        <dbReference type="ARBA" id="ARBA00022605"/>
    </source>
</evidence>
<dbReference type="KEGG" id="erl:AOC36_09840"/>
<evidence type="ECO:0000256" key="7">
    <source>
        <dbReference type="ARBA" id="ARBA00022737"/>
    </source>
</evidence>
<dbReference type="PIRSF" id="PIRSF000441">
    <property type="entry name" value="CysE"/>
    <property type="match status" value="1"/>
</dbReference>
<proteinExistence type="inferred from homology"/>
<name>A0A0X8H1C2_9FIRM</name>
<dbReference type="InterPro" id="IPR001451">
    <property type="entry name" value="Hexapep"/>
</dbReference>
<evidence type="ECO:0000256" key="4">
    <source>
        <dbReference type="ARBA" id="ARBA00018522"/>
    </source>
</evidence>
<dbReference type="GO" id="GO:0006535">
    <property type="term" value="P:cysteine biosynthetic process from serine"/>
    <property type="evidence" value="ECO:0007669"/>
    <property type="project" value="InterPro"/>
</dbReference>
<accession>A0A0X8H1C2</accession>
<dbReference type="Gene3D" id="2.160.10.10">
    <property type="entry name" value="Hexapeptide repeat proteins"/>
    <property type="match status" value="1"/>
</dbReference>
<gene>
    <name evidence="12" type="ORF">AOC36_09840</name>
</gene>
<dbReference type="PANTHER" id="PTHR42811">
    <property type="entry name" value="SERINE ACETYLTRANSFERASE"/>
    <property type="match status" value="1"/>
</dbReference>
<keyword evidence="5" id="KW-0028">Amino-acid biosynthesis</keyword>
<dbReference type="CDD" id="cd03354">
    <property type="entry name" value="LbH_SAT"/>
    <property type="match status" value="1"/>
</dbReference>
<dbReference type="InterPro" id="IPR011004">
    <property type="entry name" value="Trimer_LpxA-like_sf"/>
</dbReference>
<dbReference type="EMBL" id="CP013213">
    <property type="protein sequence ID" value="AMC94268.1"/>
    <property type="molecule type" value="Genomic_DNA"/>
</dbReference>
<dbReference type="NCBIfam" id="NF041874">
    <property type="entry name" value="EPS_EpsC"/>
    <property type="match status" value="1"/>
</dbReference>
<comment type="pathway">
    <text evidence="1">Amino-acid biosynthesis; L-cysteine biosynthesis; L-cysteine from L-serine: step 1/2.</text>
</comment>
<dbReference type="STRING" id="1514105.AOC36_09840"/>
<dbReference type="Proteomes" id="UP000063781">
    <property type="component" value="Chromosome"/>
</dbReference>
<dbReference type="GO" id="GO:0009001">
    <property type="term" value="F:serine O-acetyltransferase activity"/>
    <property type="evidence" value="ECO:0007669"/>
    <property type="project" value="UniProtKB-EC"/>
</dbReference>
<evidence type="ECO:0000256" key="9">
    <source>
        <dbReference type="ARBA" id="ARBA00023315"/>
    </source>
</evidence>
<keyword evidence="8" id="KW-0198">Cysteine biosynthesis</keyword>
<dbReference type="InterPro" id="IPR005881">
    <property type="entry name" value="Ser_O-AcTrfase"/>
</dbReference>
<dbReference type="InterPro" id="IPR045304">
    <property type="entry name" value="LbH_SAT"/>
</dbReference>
<keyword evidence="7" id="KW-0677">Repeat</keyword>
<comment type="catalytic activity">
    <reaction evidence="10 11">
        <text>L-serine + acetyl-CoA = O-acetyl-L-serine + CoA</text>
        <dbReference type="Rhea" id="RHEA:24560"/>
        <dbReference type="ChEBI" id="CHEBI:33384"/>
        <dbReference type="ChEBI" id="CHEBI:57287"/>
        <dbReference type="ChEBI" id="CHEBI:57288"/>
        <dbReference type="ChEBI" id="CHEBI:58340"/>
        <dbReference type="EC" id="2.3.1.30"/>
    </reaction>
</comment>
<keyword evidence="6 11" id="KW-0808">Transferase</keyword>
<dbReference type="EC" id="2.3.1.30" evidence="3 11"/>
<keyword evidence="9 11" id="KW-0012">Acyltransferase</keyword>
<evidence type="ECO:0000256" key="8">
    <source>
        <dbReference type="ARBA" id="ARBA00023192"/>
    </source>
</evidence>
<dbReference type="UniPathway" id="UPA00136">
    <property type="reaction ID" value="UER00199"/>
</dbReference>
<dbReference type="InterPro" id="IPR042122">
    <property type="entry name" value="Ser_AcTrfase_N_sf"/>
</dbReference>
<organism evidence="12 13">
    <name type="scientific">Erysipelothrix larvae</name>
    <dbReference type="NCBI Taxonomy" id="1514105"/>
    <lineage>
        <taxon>Bacteria</taxon>
        <taxon>Bacillati</taxon>
        <taxon>Bacillota</taxon>
        <taxon>Erysipelotrichia</taxon>
        <taxon>Erysipelotrichales</taxon>
        <taxon>Erysipelotrichaceae</taxon>
        <taxon>Erysipelothrix</taxon>
    </lineage>
</organism>
<dbReference type="Pfam" id="PF00132">
    <property type="entry name" value="Hexapep"/>
    <property type="match status" value="1"/>
</dbReference>
<dbReference type="AlphaFoldDB" id="A0A0X8H1C2"/>
<dbReference type="InterPro" id="IPR053376">
    <property type="entry name" value="Serine_acetyltransferase"/>
</dbReference>
<evidence type="ECO:0000313" key="13">
    <source>
        <dbReference type="Proteomes" id="UP000063781"/>
    </source>
</evidence>
<dbReference type="PROSITE" id="PS00101">
    <property type="entry name" value="HEXAPEP_TRANSFERASES"/>
    <property type="match status" value="1"/>
</dbReference>
<evidence type="ECO:0000256" key="2">
    <source>
        <dbReference type="ARBA" id="ARBA00007274"/>
    </source>
</evidence>
<evidence type="ECO:0000313" key="12">
    <source>
        <dbReference type="EMBL" id="AMC94268.1"/>
    </source>
</evidence>
<protein>
    <recommendedName>
        <fullName evidence="4 11">Serine acetyltransferase</fullName>
        <ecNumber evidence="3 11">2.3.1.30</ecNumber>
    </recommendedName>
</protein>
<evidence type="ECO:0000256" key="1">
    <source>
        <dbReference type="ARBA" id="ARBA00004876"/>
    </source>
</evidence>
<keyword evidence="13" id="KW-1185">Reference proteome</keyword>
<evidence type="ECO:0000256" key="6">
    <source>
        <dbReference type="ARBA" id="ARBA00022679"/>
    </source>
</evidence>
<dbReference type="OrthoDB" id="9801456at2"/>
<dbReference type="Gene3D" id="1.10.3130.10">
    <property type="entry name" value="serine acetyltransferase, domain 1"/>
    <property type="match status" value="1"/>
</dbReference>
<evidence type="ECO:0000256" key="3">
    <source>
        <dbReference type="ARBA" id="ARBA00013266"/>
    </source>
</evidence>
<dbReference type="GO" id="GO:0005737">
    <property type="term" value="C:cytoplasm"/>
    <property type="evidence" value="ECO:0007669"/>
    <property type="project" value="InterPro"/>
</dbReference>
<dbReference type="SUPFAM" id="SSF51161">
    <property type="entry name" value="Trimeric LpxA-like enzymes"/>
    <property type="match status" value="1"/>
</dbReference>